<comment type="similarity">
    <text evidence="1">Belongs to the SCO1/2 family.</text>
</comment>
<keyword evidence="4" id="KW-0472">Membrane</keyword>
<dbReference type="Pfam" id="PF02630">
    <property type="entry name" value="SCO1-SenC"/>
    <property type="match status" value="1"/>
</dbReference>
<evidence type="ECO:0000313" key="6">
    <source>
        <dbReference type="EMBL" id="SHK34107.1"/>
    </source>
</evidence>
<evidence type="ECO:0000313" key="7">
    <source>
        <dbReference type="Proteomes" id="UP000189810"/>
    </source>
</evidence>
<keyword evidence="3" id="KW-1015">Disulfide bond</keyword>
<sequence length="258" mass="29434">MKGRYLLGLLAAFALSFASYNTATDKMGVFDPSVLQIDQEMYLGKKLGNYTVLTERGWKDIKTIIGNKPTILQLAYYTCDASCPILTQNLLRAVKDIDPKDFNVLILSFDRKDTIDTLKAFKKKLGNVPPNWTFGLLQEDDIKKLTKEIGFKFFYSEKDRTFVHPNVLIFLSPEGKVMRYLFGTFPQTKDVKLALLDAQKENPSVTNLLDLSLLVCYRYDPTRSRYVFDPFVIFPLAGIALFTGVLALSFFYKKPKEV</sequence>
<dbReference type="AlphaFoldDB" id="A0A1M6RP57"/>
<evidence type="ECO:0000256" key="2">
    <source>
        <dbReference type="PIRSR" id="PIRSR603782-1"/>
    </source>
</evidence>
<feature type="binding site" evidence="2">
    <location>
        <position position="164"/>
    </location>
    <ligand>
        <name>Cu cation</name>
        <dbReference type="ChEBI" id="CHEBI:23378"/>
    </ligand>
</feature>
<dbReference type="Gene3D" id="3.40.30.10">
    <property type="entry name" value="Glutaredoxin"/>
    <property type="match status" value="1"/>
</dbReference>
<accession>A0A1M6RP57</accession>
<dbReference type="RefSeq" id="WP_079653865.1">
    <property type="nucleotide sequence ID" value="NZ_LT670846.1"/>
</dbReference>
<keyword evidence="2" id="KW-0186">Copper</keyword>
<evidence type="ECO:0000256" key="3">
    <source>
        <dbReference type="PIRSR" id="PIRSR603782-2"/>
    </source>
</evidence>
<dbReference type="EMBL" id="LT670846">
    <property type="protein sequence ID" value="SHK34107.1"/>
    <property type="molecule type" value="Genomic_DNA"/>
</dbReference>
<protein>
    <submittedName>
        <fullName evidence="6">Protein SCO1/2</fullName>
    </submittedName>
</protein>
<feature type="chain" id="PRO_5012319432" evidence="5">
    <location>
        <begin position="24"/>
        <end position="258"/>
    </location>
</feature>
<proteinExistence type="inferred from homology"/>
<dbReference type="SUPFAM" id="SSF52833">
    <property type="entry name" value="Thioredoxin-like"/>
    <property type="match status" value="1"/>
</dbReference>
<feature type="transmembrane region" description="Helical" evidence="4">
    <location>
        <begin position="231"/>
        <end position="252"/>
    </location>
</feature>
<dbReference type="InterPro" id="IPR003782">
    <property type="entry name" value="SCO1/SenC"/>
</dbReference>
<dbReference type="STRING" id="381751.SAMN05444391_0719"/>
<evidence type="ECO:0000256" key="1">
    <source>
        <dbReference type="ARBA" id="ARBA00010996"/>
    </source>
</evidence>
<dbReference type="GO" id="GO:0046872">
    <property type="term" value="F:metal ion binding"/>
    <property type="evidence" value="ECO:0007669"/>
    <property type="project" value="UniProtKB-KW"/>
</dbReference>
<keyword evidence="4" id="KW-0812">Transmembrane</keyword>
<evidence type="ECO:0000256" key="5">
    <source>
        <dbReference type="SAM" id="SignalP"/>
    </source>
</evidence>
<gene>
    <name evidence="6" type="ORF">SAMN05444391_0719</name>
</gene>
<feature type="disulfide bond" description="Redox-active" evidence="3">
    <location>
        <begin position="79"/>
        <end position="83"/>
    </location>
</feature>
<feature type="binding site" evidence="2">
    <location>
        <position position="83"/>
    </location>
    <ligand>
        <name>Cu cation</name>
        <dbReference type="ChEBI" id="CHEBI:23378"/>
    </ligand>
</feature>
<name>A0A1M6RP57_9AQUI</name>
<keyword evidence="4" id="KW-1133">Transmembrane helix</keyword>
<feature type="signal peptide" evidence="5">
    <location>
        <begin position="1"/>
        <end position="23"/>
    </location>
</feature>
<keyword evidence="2" id="KW-0479">Metal-binding</keyword>
<evidence type="ECO:0000256" key="4">
    <source>
        <dbReference type="SAM" id="Phobius"/>
    </source>
</evidence>
<keyword evidence="7" id="KW-1185">Reference proteome</keyword>
<dbReference type="InterPro" id="IPR036249">
    <property type="entry name" value="Thioredoxin-like_sf"/>
</dbReference>
<dbReference type="Proteomes" id="UP000189810">
    <property type="component" value="Chromosome I"/>
</dbReference>
<keyword evidence="5" id="KW-0732">Signal</keyword>
<feature type="binding site" evidence="2">
    <location>
        <position position="79"/>
    </location>
    <ligand>
        <name>Cu cation</name>
        <dbReference type="ChEBI" id="CHEBI:23378"/>
    </ligand>
</feature>
<reference evidence="6 7" key="1">
    <citation type="submission" date="2016-11" db="EMBL/GenBank/DDBJ databases">
        <authorList>
            <person name="Jaros S."/>
            <person name="Januszkiewicz K."/>
            <person name="Wedrychowicz H."/>
        </authorList>
    </citation>
    <scope>NUCLEOTIDE SEQUENCE [LARGE SCALE GENOMIC DNA]</scope>
    <source>
        <strain evidence="6 7">DSM 19557</strain>
    </source>
</reference>
<organism evidence="6 7">
    <name type="scientific">Thermocrinis minervae</name>
    <dbReference type="NCBI Taxonomy" id="381751"/>
    <lineage>
        <taxon>Bacteria</taxon>
        <taxon>Pseudomonadati</taxon>
        <taxon>Aquificota</taxon>
        <taxon>Aquificia</taxon>
        <taxon>Aquificales</taxon>
        <taxon>Aquificaceae</taxon>
        <taxon>Thermocrinis</taxon>
    </lineage>
</organism>